<reference evidence="2 3" key="1">
    <citation type="submission" date="2022-06" db="EMBL/GenBank/DDBJ databases">
        <title>Whole-genome of Asaia lannensis strain LMG 27011T.</title>
        <authorList>
            <person name="Sombolestani A."/>
        </authorList>
    </citation>
    <scope>NUCLEOTIDE SEQUENCE [LARGE SCALE GENOMIC DNA]</scope>
    <source>
        <strain evidence="2 3">NBRC 102526</strain>
    </source>
</reference>
<dbReference type="InterPro" id="IPR052534">
    <property type="entry name" value="Extracell_DNA_Util/SecSys_Comp"/>
</dbReference>
<dbReference type="InterPro" id="IPR007813">
    <property type="entry name" value="PilN"/>
</dbReference>
<comment type="caution">
    <text evidence="2">The sequence shown here is derived from an EMBL/GenBank/DDBJ whole genome shotgun (WGS) entry which is preliminary data.</text>
</comment>
<dbReference type="EMBL" id="JAMXQU010000008">
    <property type="protein sequence ID" value="MCO6160568.1"/>
    <property type="molecule type" value="Genomic_DNA"/>
</dbReference>
<protein>
    <submittedName>
        <fullName evidence="2">PilN domain-containing protein</fullName>
    </submittedName>
</protein>
<keyword evidence="3" id="KW-1185">Reference proteome</keyword>
<dbReference type="RefSeq" id="WP_252849635.1">
    <property type="nucleotide sequence ID" value="NZ_BAPW01000004.1"/>
</dbReference>
<name>A0ABT1CI66_9PROT</name>
<gene>
    <name evidence="2" type="ORF">NF685_11060</name>
</gene>
<evidence type="ECO:0000313" key="2">
    <source>
        <dbReference type="EMBL" id="MCO6160568.1"/>
    </source>
</evidence>
<proteinExistence type="predicted"/>
<keyword evidence="1" id="KW-0812">Transmembrane</keyword>
<evidence type="ECO:0000256" key="1">
    <source>
        <dbReference type="SAM" id="Phobius"/>
    </source>
</evidence>
<accession>A0ABT1CI66</accession>
<keyword evidence="1" id="KW-1133">Transmembrane helix</keyword>
<sequence>MQRSVTLPLAAEHDLDAVLRFEMDRLTPFPADALFWAQTLLHRDTALNQIVLALWIAPRHLVDPVMDQLTSMGITPDWLENDHGSARIALLRQSAPLDRVKDPRFALPVMACVLLVVFLLVGAVHQSHRLAIDESRIAGLRTPALQASQLRRMIEEKRAGARLVQDARTRLGDPMQILSVLTELLPDDTFLTDLSLKQGQLLISGQSGEPASLIRTLSASPLLHNPVFVAPVTHLTGQTASLFSIRADIGKAAQPSAKGAAQ</sequence>
<organism evidence="2 3">
    <name type="scientific">Asaia lannensis NBRC 102526</name>
    <dbReference type="NCBI Taxonomy" id="1307926"/>
    <lineage>
        <taxon>Bacteria</taxon>
        <taxon>Pseudomonadati</taxon>
        <taxon>Pseudomonadota</taxon>
        <taxon>Alphaproteobacteria</taxon>
        <taxon>Acetobacterales</taxon>
        <taxon>Acetobacteraceae</taxon>
        <taxon>Asaia</taxon>
    </lineage>
</organism>
<dbReference type="PANTHER" id="PTHR40278">
    <property type="entry name" value="DNA UTILIZATION PROTEIN HOFN"/>
    <property type="match status" value="1"/>
</dbReference>
<dbReference type="PANTHER" id="PTHR40278:SF1">
    <property type="entry name" value="DNA UTILIZATION PROTEIN HOFN"/>
    <property type="match status" value="1"/>
</dbReference>
<dbReference type="Pfam" id="PF05137">
    <property type="entry name" value="PilN"/>
    <property type="match status" value="1"/>
</dbReference>
<feature type="transmembrane region" description="Helical" evidence="1">
    <location>
        <begin position="105"/>
        <end position="125"/>
    </location>
</feature>
<keyword evidence="1" id="KW-0472">Membrane</keyword>
<evidence type="ECO:0000313" key="3">
    <source>
        <dbReference type="Proteomes" id="UP001523401"/>
    </source>
</evidence>
<dbReference type="Proteomes" id="UP001523401">
    <property type="component" value="Unassembled WGS sequence"/>
</dbReference>